<accession>A0ABY6FY19</accession>
<feature type="compositionally biased region" description="Pro residues" evidence="1">
    <location>
        <begin position="80"/>
        <end position="91"/>
    </location>
</feature>
<proteinExistence type="predicted"/>
<dbReference type="Proteomes" id="UP001164305">
    <property type="component" value="Chromosome"/>
</dbReference>
<evidence type="ECO:0000313" key="3">
    <source>
        <dbReference type="EMBL" id="UYG15752.1"/>
    </source>
</evidence>
<evidence type="ECO:0000256" key="2">
    <source>
        <dbReference type="SAM" id="Phobius"/>
    </source>
</evidence>
<name>A0ABY6FY19_9MICO</name>
<feature type="region of interest" description="Disordered" evidence="1">
    <location>
        <begin position="76"/>
        <end position="99"/>
    </location>
</feature>
<dbReference type="EMBL" id="CP107020">
    <property type="protein sequence ID" value="UYG15752.1"/>
    <property type="molecule type" value="Genomic_DNA"/>
</dbReference>
<keyword evidence="4" id="KW-1185">Reference proteome</keyword>
<feature type="transmembrane region" description="Helical" evidence="2">
    <location>
        <begin position="6"/>
        <end position="25"/>
    </location>
</feature>
<evidence type="ECO:0000256" key="1">
    <source>
        <dbReference type="SAM" id="MobiDB-lite"/>
    </source>
</evidence>
<keyword evidence="2" id="KW-0472">Membrane</keyword>
<dbReference type="RefSeq" id="WP_263592966.1">
    <property type="nucleotide sequence ID" value="NZ_CP107020.1"/>
</dbReference>
<protein>
    <submittedName>
        <fullName evidence="3">Uncharacterized protein</fullName>
    </submittedName>
</protein>
<evidence type="ECO:0000313" key="4">
    <source>
        <dbReference type="Proteomes" id="UP001164305"/>
    </source>
</evidence>
<keyword evidence="2" id="KW-0812">Transmembrane</keyword>
<sequence length="99" mass="11304">MEWSSLIGPGAVVAFIGLIGSVYVARSGRTASLPEHMSRELDRLKRDRDSQQRRLRHVEAYLEILSDHVNLLEAHIWQQKPPPPPPRPTFKPLPSEEDE</sequence>
<organism evidence="3 4">
    <name type="scientific">Brachybacterium huguangmaarense</name>
    <dbReference type="NCBI Taxonomy" id="1652028"/>
    <lineage>
        <taxon>Bacteria</taxon>
        <taxon>Bacillati</taxon>
        <taxon>Actinomycetota</taxon>
        <taxon>Actinomycetes</taxon>
        <taxon>Micrococcales</taxon>
        <taxon>Dermabacteraceae</taxon>
        <taxon>Brachybacterium</taxon>
    </lineage>
</organism>
<keyword evidence="2" id="KW-1133">Transmembrane helix</keyword>
<gene>
    <name evidence="3" type="ORF">BRM3_08850</name>
</gene>
<reference evidence="3" key="1">
    <citation type="submission" date="2022-10" db="EMBL/GenBank/DDBJ databases">
        <title>Whole-Genome Sequencing of Brachybacterium huguangmaarense BRM-3, Isolated from Betula schmidtii.</title>
        <authorList>
            <person name="Haam D."/>
        </authorList>
    </citation>
    <scope>NUCLEOTIDE SEQUENCE</scope>
    <source>
        <strain evidence="3">BRM-3</strain>
    </source>
</reference>